<dbReference type="HOGENOM" id="CLU_346773_0_0_6"/>
<gene>
    <name evidence="1" type="ORF">BN5_1693</name>
</gene>
<dbReference type="RefSeq" id="WP_003459874.1">
    <property type="nucleotide sequence ID" value="NZ_HG916826.1"/>
</dbReference>
<name>W6REK4_ECTO5</name>
<dbReference type="Proteomes" id="UP000032841">
    <property type="component" value="Chromosome"/>
</dbReference>
<sequence>MISWLRKITTLSDDVLAKLNSISVTPNMKVVNPLDECWSGFLSEKSPAWLQALARNASDAPQSIASSEVFGADVLAFQEALKSFHNGDERALNRCVQKASSTYRGQIALLTLLAHPVAECSLDTLVAGVDVNGLVVTDALLVALQQLLESSAADKVGLLGNSHLWDGLFGQNKVCLHGTLLVDVPFIGISIGALRAFCLSLQSPLDGIYFPSHRLVICSNKLRFSCADRLTKLFSWILRNLHHYQAFWQQAATSQVCYLVRDKRPYHVLLDELSGLYELQELGCSLPTVFFERSSFIEGGKTIGFTRPESHVFSDLLVSNHHRADKDAFSSRYFQYLKQEAEKRYGSSISTDRGTIVWLSISGGEKRRWFEEAEALEAFIHWARKRFGACHFYVDGWTGPAVSSVSDSQQIAQHQQIWEKVCQCAGVQPDEYTSFIGAGILRKIWGASQAQFFTSCAGTPSVWPSLICRVPGGVHNSISMIRRVENTYYPSNVVRVPDQCITDVNEIGENIRWDKFSYSISVDDFLSTLDDAYENAFGSGCRVPGEFYNKLIVARKSGNARWVAALEALCQERLASYRNLPHLLSSSAFFGDPAVEVLAEEPGNYRLIDCNVGCKSDVVFVTFGKVSSHVDHLPFGYPFLGRSGFKHLHMAQARRTSYQKLSFERFSEILTPLLRGYRYRFTYGPSLGGYAALYYSAAIGAHAIAGSPRLPLHPENEQYKGVLWQPGSYWDEAGYEHVPLSRLDLTECPPPFIIYDPTDVIDANFIQHCIAPNFTSIRFLEVPGSRHASLLKLSKGGELKALILEYVMSIRGQK</sequence>
<dbReference type="eggNOG" id="COG1506">
    <property type="taxonomic scope" value="Bacteria"/>
</dbReference>
<dbReference type="KEGG" id="ppse:BN5_1693"/>
<dbReference type="AlphaFoldDB" id="W6REK4"/>
<protein>
    <submittedName>
        <fullName evidence="1">Uncharacterized protein</fullName>
    </submittedName>
</protein>
<accession>W6REK4</accession>
<evidence type="ECO:0000313" key="1">
    <source>
        <dbReference type="EMBL" id="CDM40279.1"/>
    </source>
</evidence>
<dbReference type="EMBL" id="HG916826">
    <property type="protein sequence ID" value="CDM40279.1"/>
    <property type="molecule type" value="Genomic_DNA"/>
</dbReference>
<evidence type="ECO:0000313" key="2">
    <source>
        <dbReference type="Proteomes" id="UP000032841"/>
    </source>
</evidence>
<reference evidence="1 2" key="1">
    <citation type="submission" date="2013-11" db="EMBL/GenBank/DDBJ databases">
        <title>Complete genome sequence of the cyanide-degrading bacterium Pseudomonas pseudoalcaligenes CECT 5344.</title>
        <authorList>
            <person name="Wibberg D."/>
            <person name="Puehler A."/>
            <person name="Schlueter A."/>
        </authorList>
    </citation>
    <scope>NUCLEOTIDE SEQUENCE [LARGE SCALE GENOMIC DNA]</scope>
    <source>
        <strain evidence="2">CECT 5344</strain>
    </source>
</reference>
<organism evidence="1 2">
    <name type="scientific">Ectopseudomonas oleovorans (strain CECT 5344)</name>
    <name type="common">Pseudomonas pseudoalcaligenes</name>
    <dbReference type="NCBI Taxonomy" id="1182590"/>
    <lineage>
        <taxon>Bacteria</taxon>
        <taxon>Pseudomonadati</taxon>
        <taxon>Pseudomonadota</taxon>
        <taxon>Gammaproteobacteria</taxon>
        <taxon>Pseudomonadales</taxon>
        <taxon>Pseudomonadaceae</taxon>
        <taxon>Ectopseudomonas</taxon>
    </lineage>
</organism>
<proteinExistence type="predicted"/>